<evidence type="ECO:0000256" key="9">
    <source>
        <dbReference type="HAMAP-Rule" id="MF_00161"/>
    </source>
</evidence>
<evidence type="ECO:0000256" key="3">
    <source>
        <dbReference type="ARBA" id="ARBA00022670"/>
    </source>
</evidence>
<evidence type="ECO:0000256" key="2">
    <source>
        <dbReference type="ARBA" id="ARBA00022475"/>
    </source>
</evidence>
<dbReference type="HAMAP" id="MF_00161">
    <property type="entry name" value="LspA"/>
    <property type="match status" value="1"/>
</dbReference>
<comment type="subcellular location">
    <subcellularLocation>
        <location evidence="9">Cell membrane</location>
        <topology evidence="9">Multi-pass membrane protein</topology>
    </subcellularLocation>
</comment>
<comment type="similarity">
    <text evidence="1 9 10">Belongs to the peptidase A8 family.</text>
</comment>
<keyword evidence="5 9" id="KW-0064">Aspartyl protease</keyword>
<comment type="caution">
    <text evidence="9">Lacks conserved residue(s) required for the propagation of feature annotation.</text>
</comment>
<evidence type="ECO:0000256" key="10">
    <source>
        <dbReference type="RuleBase" id="RU004181"/>
    </source>
</evidence>
<comment type="catalytic activity">
    <reaction evidence="9">
        <text>Release of signal peptides from bacterial membrane prolipoproteins. Hydrolyzes -Xaa-Yaa-Zaa-|-(S,diacylglyceryl)Cys-, in which Xaa is hydrophobic (preferably Leu), and Yaa (Ala or Ser) and Zaa (Gly or Ala) have small, neutral side chains.</text>
        <dbReference type="EC" id="3.4.23.36"/>
    </reaction>
</comment>
<reference evidence="11 12" key="1">
    <citation type="submission" date="2022-06" db="EMBL/GenBank/DDBJ databases">
        <title>Isolation of gut microbiota from human fecal samples.</title>
        <authorList>
            <person name="Pamer E.G."/>
            <person name="Barat B."/>
            <person name="Waligurski E."/>
            <person name="Medina S."/>
            <person name="Paddock L."/>
            <person name="Mostad J."/>
        </authorList>
    </citation>
    <scope>NUCLEOTIDE SEQUENCE [LARGE SCALE GENOMIC DNA]</scope>
    <source>
        <strain evidence="11 12">DFI.7.95</strain>
    </source>
</reference>
<dbReference type="PANTHER" id="PTHR33695">
    <property type="entry name" value="LIPOPROTEIN SIGNAL PEPTIDASE"/>
    <property type="match status" value="1"/>
</dbReference>
<keyword evidence="8 9" id="KW-0472">Membrane</keyword>
<dbReference type="GO" id="GO:0004190">
    <property type="term" value="F:aspartic-type endopeptidase activity"/>
    <property type="evidence" value="ECO:0007669"/>
    <property type="project" value="UniProtKB-EC"/>
</dbReference>
<proteinExistence type="inferred from homology"/>
<feature type="transmembrane region" description="Helical" evidence="9">
    <location>
        <begin position="87"/>
        <end position="106"/>
    </location>
</feature>
<protein>
    <recommendedName>
        <fullName evidence="9">Lipoprotein signal peptidase</fullName>
        <ecNumber evidence="9">3.4.23.36</ecNumber>
    </recommendedName>
    <alternativeName>
        <fullName evidence="9">Prolipoprotein signal peptidase</fullName>
    </alternativeName>
    <alternativeName>
        <fullName evidence="9">Signal peptidase II</fullName>
        <shortName evidence="9">SPase II</shortName>
    </alternativeName>
</protein>
<evidence type="ECO:0000256" key="8">
    <source>
        <dbReference type="ARBA" id="ARBA00023136"/>
    </source>
</evidence>
<keyword evidence="7 9" id="KW-1133">Transmembrane helix</keyword>
<evidence type="ECO:0000256" key="1">
    <source>
        <dbReference type="ARBA" id="ARBA00006139"/>
    </source>
</evidence>
<evidence type="ECO:0000313" key="11">
    <source>
        <dbReference type="EMBL" id="MCQ4921857.1"/>
    </source>
</evidence>
<dbReference type="RefSeq" id="WP_256310267.1">
    <property type="nucleotide sequence ID" value="NZ_JANGAC010000001.1"/>
</dbReference>
<dbReference type="NCBIfam" id="TIGR00077">
    <property type="entry name" value="lspA"/>
    <property type="match status" value="1"/>
</dbReference>
<evidence type="ECO:0000256" key="7">
    <source>
        <dbReference type="ARBA" id="ARBA00022989"/>
    </source>
</evidence>
<feature type="active site" evidence="9">
    <location>
        <position position="130"/>
    </location>
</feature>
<dbReference type="Pfam" id="PF01252">
    <property type="entry name" value="Peptidase_A8"/>
    <property type="match status" value="1"/>
</dbReference>
<evidence type="ECO:0000256" key="6">
    <source>
        <dbReference type="ARBA" id="ARBA00022801"/>
    </source>
</evidence>
<organism evidence="11 12">
    <name type="scientific">Tissierella carlieri</name>
    <dbReference type="NCBI Taxonomy" id="689904"/>
    <lineage>
        <taxon>Bacteria</taxon>
        <taxon>Bacillati</taxon>
        <taxon>Bacillota</taxon>
        <taxon>Tissierellia</taxon>
        <taxon>Tissierellales</taxon>
        <taxon>Tissierellaceae</taxon>
        <taxon>Tissierella</taxon>
    </lineage>
</organism>
<dbReference type="EMBL" id="JANGAC010000001">
    <property type="protein sequence ID" value="MCQ4921857.1"/>
    <property type="molecule type" value="Genomic_DNA"/>
</dbReference>
<feature type="transmembrane region" description="Helical" evidence="9">
    <location>
        <begin position="126"/>
        <end position="146"/>
    </location>
</feature>
<evidence type="ECO:0000313" key="12">
    <source>
        <dbReference type="Proteomes" id="UP001524478"/>
    </source>
</evidence>
<evidence type="ECO:0000256" key="4">
    <source>
        <dbReference type="ARBA" id="ARBA00022692"/>
    </source>
</evidence>
<keyword evidence="3 9" id="KW-0645">Protease</keyword>
<comment type="pathway">
    <text evidence="9">Protein modification; lipoprotein biosynthesis (signal peptide cleavage).</text>
</comment>
<feature type="transmembrane region" description="Helical" evidence="9">
    <location>
        <begin position="57"/>
        <end position="75"/>
    </location>
</feature>
<name>A0ABT1S760_9FIRM</name>
<accession>A0ABT1S760</accession>
<feature type="active site" evidence="9">
    <location>
        <position position="111"/>
    </location>
</feature>
<dbReference type="PANTHER" id="PTHR33695:SF1">
    <property type="entry name" value="LIPOPROTEIN SIGNAL PEPTIDASE"/>
    <property type="match status" value="1"/>
</dbReference>
<gene>
    <name evidence="9 11" type="primary">lspA</name>
    <name evidence="11" type="ORF">NE686_02050</name>
</gene>
<keyword evidence="2 9" id="KW-1003">Cell membrane</keyword>
<keyword evidence="6 9" id="KW-0378">Hydrolase</keyword>
<sequence length="151" mass="17415">MIFILSAVIILLDQLSKFAAIKYLKGSASYNIIPNFFRLSYVENFGAAFGILQNKKIFFIIITCIVIFSLSFFLIKNYYKLNIFMRLGLGMFLGGTIGNFIDRVRFGYVVDFISFRLFNKFEFPVFNIADISIVVGTFIILILVLFDRYEA</sequence>
<keyword evidence="4 9" id="KW-0812">Transmembrane</keyword>
<dbReference type="Proteomes" id="UP001524478">
    <property type="component" value="Unassembled WGS sequence"/>
</dbReference>
<comment type="caution">
    <text evidence="11">The sequence shown here is derived from an EMBL/GenBank/DDBJ whole genome shotgun (WGS) entry which is preliminary data.</text>
</comment>
<keyword evidence="12" id="KW-1185">Reference proteome</keyword>
<dbReference type="EC" id="3.4.23.36" evidence="9"/>
<dbReference type="InterPro" id="IPR001872">
    <property type="entry name" value="Peptidase_A8"/>
</dbReference>
<evidence type="ECO:0000256" key="5">
    <source>
        <dbReference type="ARBA" id="ARBA00022750"/>
    </source>
</evidence>
<comment type="function">
    <text evidence="9">This protein specifically catalyzes the removal of signal peptides from prolipoproteins.</text>
</comment>
<dbReference type="PRINTS" id="PR00781">
    <property type="entry name" value="LIPOSIGPTASE"/>
</dbReference>